<protein>
    <submittedName>
        <fullName evidence="1">Uncharacterized protein</fullName>
    </submittedName>
</protein>
<dbReference type="EMBL" id="JAUJYO010000015">
    <property type="protein sequence ID" value="KAK1297753.1"/>
    <property type="molecule type" value="Genomic_DNA"/>
</dbReference>
<gene>
    <name evidence="1" type="ORF">QJS10_CPB15g01720</name>
</gene>
<reference evidence="1" key="1">
    <citation type="journal article" date="2023" name="Nat. Commun.">
        <title>Diploid and tetraploid genomes of Acorus and the evolution of monocots.</title>
        <authorList>
            <person name="Ma L."/>
            <person name="Liu K.W."/>
            <person name="Li Z."/>
            <person name="Hsiao Y.Y."/>
            <person name="Qi Y."/>
            <person name="Fu T."/>
            <person name="Tang G.D."/>
            <person name="Zhang D."/>
            <person name="Sun W.H."/>
            <person name="Liu D.K."/>
            <person name="Li Y."/>
            <person name="Chen G.Z."/>
            <person name="Liu X.D."/>
            <person name="Liao X.Y."/>
            <person name="Jiang Y.T."/>
            <person name="Yu X."/>
            <person name="Hao Y."/>
            <person name="Huang J."/>
            <person name="Zhao X.W."/>
            <person name="Ke S."/>
            <person name="Chen Y.Y."/>
            <person name="Wu W.L."/>
            <person name="Hsu J.L."/>
            <person name="Lin Y.F."/>
            <person name="Huang M.D."/>
            <person name="Li C.Y."/>
            <person name="Huang L."/>
            <person name="Wang Z.W."/>
            <person name="Zhao X."/>
            <person name="Zhong W.Y."/>
            <person name="Peng D.H."/>
            <person name="Ahmad S."/>
            <person name="Lan S."/>
            <person name="Zhang J.S."/>
            <person name="Tsai W.C."/>
            <person name="Van de Peer Y."/>
            <person name="Liu Z.J."/>
        </authorList>
    </citation>
    <scope>NUCLEOTIDE SEQUENCE</scope>
    <source>
        <strain evidence="1">CP</strain>
    </source>
</reference>
<accession>A0AAV9DBQ3</accession>
<evidence type="ECO:0000313" key="1">
    <source>
        <dbReference type="EMBL" id="KAK1297753.1"/>
    </source>
</evidence>
<comment type="caution">
    <text evidence="1">The sequence shown here is derived from an EMBL/GenBank/DDBJ whole genome shotgun (WGS) entry which is preliminary data.</text>
</comment>
<proteinExistence type="predicted"/>
<sequence>MTESTPSINNIVITQFTNSVPSSPNVLGSAIEVKKKLTRERTYSFRECIKKLRIR</sequence>
<reference evidence="1" key="2">
    <citation type="submission" date="2023-06" db="EMBL/GenBank/DDBJ databases">
        <authorList>
            <person name="Ma L."/>
            <person name="Liu K.-W."/>
            <person name="Li Z."/>
            <person name="Hsiao Y.-Y."/>
            <person name="Qi Y."/>
            <person name="Fu T."/>
            <person name="Tang G."/>
            <person name="Zhang D."/>
            <person name="Sun W.-H."/>
            <person name="Liu D.-K."/>
            <person name="Li Y."/>
            <person name="Chen G.-Z."/>
            <person name="Liu X.-D."/>
            <person name="Liao X.-Y."/>
            <person name="Jiang Y.-T."/>
            <person name="Yu X."/>
            <person name="Hao Y."/>
            <person name="Huang J."/>
            <person name="Zhao X.-W."/>
            <person name="Ke S."/>
            <person name="Chen Y.-Y."/>
            <person name="Wu W.-L."/>
            <person name="Hsu J.-L."/>
            <person name="Lin Y.-F."/>
            <person name="Huang M.-D."/>
            <person name="Li C.-Y."/>
            <person name="Huang L."/>
            <person name="Wang Z.-W."/>
            <person name="Zhao X."/>
            <person name="Zhong W.-Y."/>
            <person name="Peng D.-H."/>
            <person name="Ahmad S."/>
            <person name="Lan S."/>
            <person name="Zhang J.-S."/>
            <person name="Tsai W.-C."/>
            <person name="Van De Peer Y."/>
            <person name="Liu Z.-J."/>
        </authorList>
    </citation>
    <scope>NUCLEOTIDE SEQUENCE</scope>
    <source>
        <strain evidence="1">CP</strain>
        <tissue evidence="1">Leaves</tissue>
    </source>
</reference>
<organism evidence="1 2">
    <name type="scientific">Acorus calamus</name>
    <name type="common">Sweet flag</name>
    <dbReference type="NCBI Taxonomy" id="4465"/>
    <lineage>
        <taxon>Eukaryota</taxon>
        <taxon>Viridiplantae</taxon>
        <taxon>Streptophyta</taxon>
        <taxon>Embryophyta</taxon>
        <taxon>Tracheophyta</taxon>
        <taxon>Spermatophyta</taxon>
        <taxon>Magnoliopsida</taxon>
        <taxon>Liliopsida</taxon>
        <taxon>Acoraceae</taxon>
        <taxon>Acorus</taxon>
    </lineage>
</organism>
<keyword evidence="2" id="KW-1185">Reference proteome</keyword>
<dbReference type="Proteomes" id="UP001180020">
    <property type="component" value="Unassembled WGS sequence"/>
</dbReference>
<dbReference type="AlphaFoldDB" id="A0AAV9DBQ3"/>
<name>A0AAV9DBQ3_ACOCL</name>
<evidence type="ECO:0000313" key="2">
    <source>
        <dbReference type="Proteomes" id="UP001180020"/>
    </source>
</evidence>